<evidence type="ECO:0000256" key="1">
    <source>
        <dbReference type="ARBA" id="ARBA00004651"/>
    </source>
</evidence>
<evidence type="ECO:0000256" key="5">
    <source>
        <dbReference type="ARBA" id="ARBA00023136"/>
    </source>
</evidence>
<name>A0A9D1IBA0_9FIRM</name>
<evidence type="ECO:0000256" key="3">
    <source>
        <dbReference type="ARBA" id="ARBA00022692"/>
    </source>
</evidence>
<evidence type="ECO:0000256" key="2">
    <source>
        <dbReference type="ARBA" id="ARBA00022475"/>
    </source>
</evidence>
<feature type="transmembrane region" description="Helical" evidence="6">
    <location>
        <begin position="156"/>
        <end position="180"/>
    </location>
</feature>
<dbReference type="GO" id="GO:0140359">
    <property type="term" value="F:ABC-type transporter activity"/>
    <property type="evidence" value="ECO:0007669"/>
    <property type="project" value="InterPro"/>
</dbReference>
<dbReference type="PANTHER" id="PTHR30294">
    <property type="entry name" value="MEMBRANE COMPONENT OF ABC TRANSPORTER YHHJ-RELATED"/>
    <property type="match status" value="1"/>
</dbReference>
<evidence type="ECO:0000313" key="7">
    <source>
        <dbReference type="EMBL" id="HIU33007.1"/>
    </source>
</evidence>
<feature type="transmembrane region" description="Helical" evidence="6">
    <location>
        <begin position="95"/>
        <end position="122"/>
    </location>
</feature>
<organism evidence="7 8">
    <name type="scientific">Candidatus Pullichristensenella excrementigallinarum</name>
    <dbReference type="NCBI Taxonomy" id="2840907"/>
    <lineage>
        <taxon>Bacteria</taxon>
        <taxon>Bacillati</taxon>
        <taxon>Bacillota</taxon>
        <taxon>Clostridia</taxon>
        <taxon>Candidatus Pullichristensenella</taxon>
    </lineage>
</organism>
<keyword evidence="3 6" id="KW-0812">Transmembrane</keyword>
<dbReference type="AlphaFoldDB" id="A0A9D1IBA0"/>
<feature type="transmembrane region" description="Helical" evidence="6">
    <location>
        <begin position="128"/>
        <end position="149"/>
    </location>
</feature>
<dbReference type="PANTHER" id="PTHR30294:SF29">
    <property type="entry name" value="MULTIDRUG ABC TRANSPORTER PERMEASE YBHS-RELATED"/>
    <property type="match status" value="1"/>
</dbReference>
<gene>
    <name evidence="7" type="ORF">IAB02_00455</name>
</gene>
<reference evidence="7" key="1">
    <citation type="submission" date="2020-10" db="EMBL/GenBank/DDBJ databases">
        <authorList>
            <person name="Gilroy R."/>
        </authorList>
    </citation>
    <scope>NUCLEOTIDE SEQUENCE</scope>
    <source>
        <strain evidence="7">ChiHcec3-11533</strain>
    </source>
</reference>
<dbReference type="EMBL" id="DVMU01000011">
    <property type="protein sequence ID" value="HIU33007.1"/>
    <property type="molecule type" value="Genomic_DNA"/>
</dbReference>
<dbReference type="GO" id="GO:0005886">
    <property type="term" value="C:plasma membrane"/>
    <property type="evidence" value="ECO:0007669"/>
    <property type="project" value="UniProtKB-SubCell"/>
</dbReference>
<dbReference type="InterPro" id="IPR051449">
    <property type="entry name" value="ABC-2_transporter_component"/>
</dbReference>
<accession>A0A9D1IBA0</accession>
<evidence type="ECO:0000256" key="4">
    <source>
        <dbReference type="ARBA" id="ARBA00022989"/>
    </source>
</evidence>
<comment type="caution">
    <text evidence="7">The sequence shown here is derived from an EMBL/GenBank/DDBJ whole genome shotgun (WGS) entry which is preliminary data.</text>
</comment>
<protein>
    <submittedName>
        <fullName evidence="7">ABC-2 transporter permease</fullName>
    </submittedName>
</protein>
<keyword evidence="2" id="KW-1003">Cell membrane</keyword>
<evidence type="ECO:0000313" key="8">
    <source>
        <dbReference type="Proteomes" id="UP000824072"/>
    </source>
</evidence>
<evidence type="ECO:0000256" key="6">
    <source>
        <dbReference type="SAM" id="Phobius"/>
    </source>
</evidence>
<sequence>MNAILKREFRAYFLTPLGYVLIAAMAFFTNYYFFTYNLYGATTDFSTLFSMLFPVVLFLVPVLTMRLLSEDKRLKTDQLLLTAPISRISIVLGKYLAALFVYLIAISFSMIDALIASIYAAVEWPVVIGHFAGLFLLGAALIAVCMFLSGLTESQVIAAVLGFVVSLFLMLIDALSYVVSNAFLQEIFHYMSFNDRYVPFTYGILDFSNALFFLSFAALFLFLSTAVLEKRRWS</sequence>
<dbReference type="Proteomes" id="UP000824072">
    <property type="component" value="Unassembled WGS sequence"/>
</dbReference>
<feature type="transmembrane region" description="Helical" evidence="6">
    <location>
        <begin position="12"/>
        <end position="33"/>
    </location>
</feature>
<dbReference type="InterPro" id="IPR025699">
    <property type="entry name" value="ABC2_memb-like"/>
</dbReference>
<dbReference type="Pfam" id="PF13346">
    <property type="entry name" value="ABC2_membrane_5"/>
    <property type="match status" value="1"/>
</dbReference>
<feature type="transmembrane region" description="Helical" evidence="6">
    <location>
        <begin position="45"/>
        <end position="68"/>
    </location>
</feature>
<proteinExistence type="predicted"/>
<comment type="subcellular location">
    <subcellularLocation>
        <location evidence="1">Cell membrane</location>
        <topology evidence="1">Multi-pass membrane protein</topology>
    </subcellularLocation>
</comment>
<reference evidence="7" key="2">
    <citation type="journal article" date="2021" name="PeerJ">
        <title>Extensive microbial diversity within the chicken gut microbiome revealed by metagenomics and culture.</title>
        <authorList>
            <person name="Gilroy R."/>
            <person name="Ravi A."/>
            <person name="Getino M."/>
            <person name="Pursley I."/>
            <person name="Horton D.L."/>
            <person name="Alikhan N.F."/>
            <person name="Baker D."/>
            <person name="Gharbi K."/>
            <person name="Hall N."/>
            <person name="Watson M."/>
            <person name="Adriaenssens E.M."/>
            <person name="Foster-Nyarko E."/>
            <person name="Jarju S."/>
            <person name="Secka A."/>
            <person name="Antonio M."/>
            <person name="Oren A."/>
            <person name="Chaudhuri R.R."/>
            <person name="La Ragione R."/>
            <person name="Hildebrand F."/>
            <person name="Pallen M.J."/>
        </authorList>
    </citation>
    <scope>NUCLEOTIDE SEQUENCE</scope>
    <source>
        <strain evidence="7">ChiHcec3-11533</strain>
    </source>
</reference>
<feature type="transmembrane region" description="Helical" evidence="6">
    <location>
        <begin position="200"/>
        <end position="228"/>
    </location>
</feature>
<keyword evidence="5 6" id="KW-0472">Membrane</keyword>
<keyword evidence="4 6" id="KW-1133">Transmembrane helix</keyword>